<reference evidence="1 2" key="1">
    <citation type="journal article" date="2020" name="Phytopathology">
        <title>Genome Sequence Resources of Colletotrichum truncatum, C. plurivorum, C. musicola, and C. sojae: Four Species Pathogenic to Soybean (Glycine max).</title>
        <authorList>
            <person name="Rogerio F."/>
            <person name="Boufleur T.R."/>
            <person name="Ciampi-Guillardi M."/>
            <person name="Sukno S.A."/>
            <person name="Thon M.R."/>
            <person name="Massola Junior N.S."/>
            <person name="Baroncelli R."/>
        </authorList>
    </citation>
    <scope>NUCLEOTIDE SEQUENCE [LARGE SCALE GENOMIC DNA]</scope>
    <source>
        <strain evidence="1 2">CMES1059</strain>
    </source>
</reference>
<name>A0ACC3YNM2_COLTU</name>
<proteinExistence type="predicted"/>
<evidence type="ECO:0000313" key="2">
    <source>
        <dbReference type="Proteomes" id="UP000805649"/>
    </source>
</evidence>
<comment type="caution">
    <text evidence="1">The sequence shown here is derived from an EMBL/GenBank/DDBJ whole genome shotgun (WGS) entry which is preliminary data.</text>
</comment>
<accession>A0ACC3YNM2</accession>
<dbReference type="EMBL" id="VUJX02000008">
    <property type="protein sequence ID" value="KAL0933503.1"/>
    <property type="molecule type" value="Genomic_DNA"/>
</dbReference>
<keyword evidence="2" id="KW-1185">Reference proteome</keyword>
<gene>
    <name evidence="1" type="ORF">CTRU02_212466</name>
</gene>
<protein>
    <submittedName>
        <fullName evidence="1">Peptidase</fullName>
    </submittedName>
</protein>
<organism evidence="1 2">
    <name type="scientific">Colletotrichum truncatum</name>
    <name type="common">Anthracnose fungus</name>
    <name type="synonym">Colletotrichum capsici</name>
    <dbReference type="NCBI Taxonomy" id="5467"/>
    <lineage>
        <taxon>Eukaryota</taxon>
        <taxon>Fungi</taxon>
        <taxon>Dikarya</taxon>
        <taxon>Ascomycota</taxon>
        <taxon>Pezizomycotina</taxon>
        <taxon>Sordariomycetes</taxon>
        <taxon>Hypocreomycetidae</taxon>
        <taxon>Glomerellales</taxon>
        <taxon>Glomerellaceae</taxon>
        <taxon>Colletotrichum</taxon>
        <taxon>Colletotrichum truncatum species complex</taxon>
    </lineage>
</organism>
<dbReference type="Proteomes" id="UP000805649">
    <property type="component" value="Unassembled WGS sequence"/>
</dbReference>
<evidence type="ECO:0000313" key="1">
    <source>
        <dbReference type="EMBL" id="KAL0933503.1"/>
    </source>
</evidence>
<sequence>MTRVNLLHERNLTGKGVRVAIIDGGVDYLHPALGQGFGDGHQVQYGWDFVGDNVKPPNKEQPDDDPYGDCSNHATHTAGILFAQDVDGKTGFRGVAPGVTVEHYRVFDCNGMSTGDVVVRAVLRAYERGVDLINLSLGSGSKPFSDGMFVPQNGLSGCSFGPC</sequence>